<evidence type="ECO:0000259" key="1">
    <source>
        <dbReference type="Pfam" id="PF03417"/>
    </source>
</evidence>
<dbReference type="PROSITE" id="PS51257">
    <property type="entry name" value="PROKAR_LIPOPROTEIN"/>
    <property type="match status" value="1"/>
</dbReference>
<dbReference type="SUPFAM" id="SSF56235">
    <property type="entry name" value="N-terminal nucleophile aminohydrolases (Ntn hydrolases)"/>
    <property type="match status" value="1"/>
</dbReference>
<feature type="domain" description="Peptidase C45 hydrolase" evidence="1">
    <location>
        <begin position="37"/>
        <end position="208"/>
    </location>
</feature>
<reference evidence="2 3" key="1">
    <citation type="submission" date="2019-10" db="EMBL/GenBank/DDBJ databases">
        <title>Alkaliphilus serpentinus sp. nov. and Alkaliphilus pronyensis sp. nov., two novel anaerobic alkaliphilic species isolated from the serpentinized-hosted hydrothermal field of the Prony Bay (New Caledonia).</title>
        <authorList>
            <person name="Postec A."/>
        </authorList>
    </citation>
    <scope>NUCLEOTIDE SEQUENCE [LARGE SCALE GENOMIC DNA]</scope>
    <source>
        <strain evidence="2 3">LacT</strain>
    </source>
</reference>
<keyword evidence="3" id="KW-1185">Reference proteome</keyword>
<dbReference type="RefSeq" id="WP_151866075.1">
    <property type="nucleotide sequence ID" value="NZ_WBZB01000032.1"/>
</dbReference>
<name>A0A833HNG7_9FIRM</name>
<sequence length="273" mass="31364">MKKAKVILIVLVFILIGLSSISYGCTSFAVFSINNLYGMNFDYPETEMRIMIHKIKEGKAFAMEFKQGNDYIPFVGMNSKGLFVAVQNLYPETQGKNQLEENEIYIGELGALIGEYDKVQQIEKYLEDKRLVSMPISIHQLFADKYGDSMIVEVGDDENKTVKTTKDFVVMTNFPNANFIDKTYKEVYGVGDERYKTAYEYIEKNIDEFNLESGWEVLKSTVQISGGYPTQSSMMFDPQKGEVYIVFKRDFDKIWKISLEKETIEGVKVLKNL</sequence>
<dbReference type="Gene3D" id="3.60.60.10">
    <property type="entry name" value="Penicillin V Acylase, Chain A"/>
    <property type="match status" value="1"/>
</dbReference>
<evidence type="ECO:0000313" key="3">
    <source>
        <dbReference type="Proteomes" id="UP000465601"/>
    </source>
</evidence>
<accession>A0A833HNG7</accession>
<organism evidence="2 3">
    <name type="scientific">Alkaliphilus serpentinus</name>
    <dbReference type="NCBI Taxonomy" id="1482731"/>
    <lineage>
        <taxon>Bacteria</taxon>
        <taxon>Bacillati</taxon>
        <taxon>Bacillota</taxon>
        <taxon>Clostridia</taxon>
        <taxon>Peptostreptococcales</taxon>
        <taxon>Natronincolaceae</taxon>
        <taxon>Alkaliphilus</taxon>
    </lineage>
</organism>
<proteinExistence type="predicted"/>
<dbReference type="InterPro" id="IPR005079">
    <property type="entry name" value="Peptidase_C45_hydrolase"/>
</dbReference>
<dbReference type="Proteomes" id="UP000465601">
    <property type="component" value="Unassembled WGS sequence"/>
</dbReference>
<dbReference type="Pfam" id="PF03417">
    <property type="entry name" value="AAT"/>
    <property type="match status" value="1"/>
</dbReference>
<dbReference type="EMBL" id="WBZB01000032">
    <property type="protein sequence ID" value="KAB3529411.1"/>
    <property type="molecule type" value="Genomic_DNA"/>
</dbReference>
<comment type="caution">
    <text evidence="2">The sequence shown here is derived from an EMBL/GenBank/DDBJ whole genome shotgun (WGS) entry which is preliminary data.</text>
</comment>
<dbReference type="InterPro" id="IPR029055">
    <property type="entry name" value="Ntn_hydrolases_N"/>
</dbReference>
<gene>
    <name evidence="2" type="ORF">F8153_09260</name>
</gene>
<dbReference type="AlphaFoldDB" id="A0A833HNG7"/>
<dbReference type="OrthoDB" id="1884850at2"/>
<protein>
    <recommendedName>
        <fullName evidence="1">Peptidase C45 hydrolase domain-containing protein</fullName>
    </recommendedName>
</protein>
<evidence type="ECO:0000313" key="2">
    <source>
        <dbReference type="EMBL" id="KAB3529411.1"/>
    </source>
</evidence>